<comment type="catalytic activity">
    <reaction evidence="16">
        <text>L-proline + NAD(+) = 1-pyrroline-2-carboxylate + NADH + H(+)</text>
        <dbReference type="Rhea" id="RHEA:20321"/>
        <dbReference type="ChEBI" id="CHEBI:15378"/>
        <dbReference type="ChEBI" id="CHEBI:39785"/>
        <dbReference type="ChEBI" id="CHEBI:57540"/>
        <dbReference type="ChEBI" id="CHEBI:57945"/>
        <dbReference type="ChEBI" id="CHEBI:60039"/>
        <dbReference type="EC" id="1.5.1.1"/>
    </reaction>
    <physiologicalReaction direction="right-to-left" evidence="16">
        <dbReference type="Rhea" id="RHEA:20323"/>
    </physiologicalReaction>
</comment>
<evidence type="ECO:0000256" key="16">
    <source>
        <dbReference type="ARBA" id="ARBA00093264"/>
    </source>
</evidence>
<dbReference type="NCBIfam" id="TIGR02729">
    <property type="entry name" value="Obg_CgtA"/>
    <property type="match status" value="1"/>
</dbReference>
<feature type="domain" description="Obg" evidence="22">
    <location>
        <begin position="254"/>
        <end position="409"/>
    </location>
</feature>
<evidence type="ECO:0000256" key="17">
    <source>
        <dbReference type="ARBA" id="ARBA00093273"/>
    </source>
</evidence>
<dbReference type="Gene3D" id="3.40.50.300">
    <property type="entry name" value="P-loop containing nucleotide triphosphate hydrolases"/>
    <property type="match status" value="1"/>
</dbReference>
<dbReference type="InterPro" id="IPR006073">
    <property type="entry name" value="GTP-bd"/>
</dbReference>
<evidence type="ECO:0000256" key="8">
    <source>
        <dbReference type="ARBA" id="ARBA00093190"/>
    </source>
</evidence>
<proteinExistence type="inferred from homology"/>
<comment type="caution">
    <text evidence="23">The sequence shown here is derived from an EMBL/GenBank/DDBJ whole genome shotgun (WGS) entry which is preliminary data.</text>
</comment>
<dbReference type="GO" id="GO:0042254">
    <property type="term" value="P:ribosome biogenesis"/>
    <property type="evidence" value="ECO:0007669"/>
    <property type="project" value="UniProtKB-UniRule"/>
</dbReference>
<comment type="catalytic activity">
    <reaction evidence="9">
        <text>Delta(2)-thiazoline-2-carboxylate + NADPH + 2 H(+) = L-thiazolidine-2-carboxylate + NADP(+)</text>
        <dbReference type="Rhea" id="RHEA:68072"/>
        <dbReference type="ChEBI" id="CHEBI:15378"/>
        <dbReference type="ChEBI" id="CHEBI:57783"/>
        <dbReference type="ChEBI" id="CHEBI:58349"/>
        <dbReference type="ChEBI" id="CHEBI:176895"/>
        <dbReference type="ChEBI" id="CHEBI:176896"/>
    </reaction>
    <physiologicalReaction direction="left-to-right" evidence="9">
        <dbReference type="Rhea" id="RHEA:68073"/>
    </physiologicalReaction>
</comment>
<dbReference type="Gene3D" id="3.30.1780.10">
    <property type="entry name" value="ornithine cyclodeaminase, domain 1"/>
    <property type="match status" value="1"/>
</dbReference>
<evidence type="ECO:0000256" key="4">
    <source>
        <dbReference type="ARBA" id="ARBA00022517"/>
    </source>
</evidence>
<dbReference type="SUPFAM" id="SSF52129">
    <property type="entry name" value="Caspase-like"/>
    <property type="match status" value="1"/>
</dbReference>
<dbReference type="InterPro" id="IPR027417">
    <property type="entry name" value="P-loop_NTPase"/>
</dbReference>
<dbReference type="SUPFAM" id="SSF51735">
    <property type="entry name" value="NAD(P)-binding Rossmann-fold domains"/>
    <property type="match status" value="1"/>
</dbReference>
<dbReference type="InterPro" id="IPR006169">
    <property type="entry name" value="GTP1_OBG_dom"/>
</dbReference>
<dbReference type="InterPro" id="IPR023401">
    <property type="entry name" value="ODC_N"/>
</dbReference>
<dbReference type="PROSITE" id="PS51710">
    <property type="entry name" value="G_OBG"/>
    <property type="match status" value="1"/>
</dbReference>
<keyword evidence="5" id="KW-0547">Nucleotide-binding</keyword>
<dbReference type="GO" id="GO:0000287">
    <property type="term" value="F:magnesium ion binding"/>
    <property type="evidence" value="ECO:0007669"/>
    <property type="project" value="InterPro"/>
</dbReference>
<evidence type="ECO:0000256" key="6">
    <source>
        <dbReference type="ARBA" id="ARBA00023134"/>
    </source>
</evidence>
<evidence type="ECO:0000313" key="24">
    <source>
        <dbReference type="Proteomes" id="UP001165289"/>
    </source>
</evidence>
<dbReference type="Gene3D" id="2.70.210.12">
    <property type="entry name" value="GTP1/OBG domain"/>
    <property type="match status" value="1"/>
</dbReference>
<comment type="catalytic activity">
    <reaction evidence="10">
        <text>L-proline + NADP(+) = 1-pyrroline-2-carboxylate + NADPH + H(+)</text>
        <dbReference type="Rhea" id="RHEA:20317"/>
        <dbReference type="ChEBI" id="CHEBI:15378"/>
        <dbReference type="ChEBI" id="CHEBI:39785"/>
        <dbReference type="ChEBI" id="CHEBI:57783"/>
        <dbReference type="ChEBI" id="CHEBI:58349"/>
        <dbReference type="ChEBI" id="CHEBI:60039"/>
        <dbReference type="EC" id="1.5.1.1"/>
    </reaction>
    <physiologicalReaction direction="right-to-left" evidence="10">
        <dbReference type="Rhea" id="RHEA:20319"/>
    </physiologicalReaction>
</comment>
<dbReference type="InterPro" id="IPR045086">
    <property type="entry name" value="OBG_GTPase"/>
</dbReference>
<comment type="catalytic activity">
    <reaction evidence="13">
        <text>(R)-lanthionine ketimine + NADPH + 2 H(+) = (3R,5R)-1,4-thiomorpholine-3,5-dicarboxylate + NADP(+)</text>
        <dbReference type="Rhea" id="RHEA:68040"/>
        <dbReference type="ChEBI" id="CHEBI:15378"/>
        <dbReference type="ChEBI" id="CHEBI:57783"/>
        <dbReference type="ChEBI" id="CHEBI:58349"/>
        <dbReference type="ChEBI" id="CHEBI:176891"/>
        <dbReference type="ChEBI" id="CHEBI:176892"/>
    </reaction>
    <physiologicalReaction direction="left-to-right" evidence="13">
        <dbReference type="Rhea" id="RHEA:68041"/>
    </physiologicalReaction>
</comment>
<evidence type="ECO:0000256" key="19">
    <source>
        <dbReference type="ARBA" id="ARBA00093598"/>
    </source>
</evidence>
<keyword evidence="24" id="KW-1185">Reference proteome</keyword>
<dbReference type="Proteomes" id="UP001165289">
    <property type="component" value="Unassembled WGS sequence"/>
</dbReference>
<dbReference type="EMBL" id="JAKMXF010000144">
    <property type="protein sequence ID" value="KAI6656604.1"/>
    <property type="molecule type" value="Genomic_DNA"/>
</dbReference>
<evidence type="ECO:0000256" key="13">
    <source>
        <dbReference type="ARBA" id="ARBA00093248"/>
    </source>
</evidence>
<comment type="similarity">
    <text evidence="1">Belongs to the TRAFAC class OBG-HflX-like GTPase superfamily. OBG GTPase family.</text>
</comment>
<dbReference type="PANTHER" id="PTHR11702">
    <property type="entry name" value="DEVELOPMENTALLY REGULATED GTP-BINDING PROTEIN-RELATED"/>
    <property type="match status" value="1"/>
</dbReference>
<evidence type="ECO:0000313" key="23">
    <source>
        <dbReference type="EMBL" id="KAI6656604.1"/>
    </source>
</evidence>
<dbReference type="InterPro" id="IPR036726">
    <property type="entry name" value="GTP1_OBG_dom_sf"/>
</dbReference>
<evidence type="ECO:0000256" key="5">
    <source>
        <dbReference type="ARBA" id="ARBA00022741"/>
    </source>
</evidence>
<evidence type="ECO:0000256" key="7">
    <source>
        <dbReference type="ARBA" id="ARBA00033420"/>
    </source>
</evidence>
<protein>
    <recommendedName>
        <fullName evidence="3">Ketimine reductase mu-crystallin</fullName>
        <ecNumber evidence="19">1.5.1.1</ecNumber>
        <ecNumber evidence="2">1.5.1.25</ecNumber>
    </recommendedName>
    <alternativeName>
        <fullName evidence="20">1-piperideine-2-carboxylate/1-pyrroline-2-carboxylate reductase</fullName>
    </alternativeName>
    <alternativeName>
        <fullName evidence="7">NADP-regulated thyroid-hormone-binding protein</fullName>
    </alternativeName>
</protein>
<evidence type="ECO:0000256" key="12">
    <source>
        <dbReference type="ARBA" id="ARBA00093227"/>
    </source>
</evidence>
<evidence type="ECO:0000256" key="15">
    <source>
        <dbReference type="ARBA" id="ARBA00093263"/>
    </source>
</evidence>
<evidence type="ECO:0000256" key="3">
    <source>
        <dbReference type="ARBA" id="ARBA00015173"/>
    </source>
</evidence>
<evidence type="ECO:0000256" key="9">
    <source>
        <dbReference type="ARBA" id="ARBA00093197"/>
    </source>
</evidence>
<organism evidence="23 24">
    <name type="scientific">Oopsacas minuta</name>
    <dbReference type="NCBI Taxonomy" id="111878"/>
    <lineage>
        <taxon>Eukaryota</taxon>
        <taxon>Metazoa</taxon>
        <taxon>Porifera</taxon>
        <taxon>Hexactinellida</taxon>
        <taxon>Hexasterophora</taxon>
        <taxon>Lyssacinosida</taxon>
        <taxon>Leucopsacidae</taxon>
        <taxon>Oopsacas</taxon>
    </lineage>
</organism>
<comment type="catalytic activity">
    <reaction evidence="11">
        <text>(3R)-1,4-thiomorpholine-3-carboxylate + NAD(+) = 3,4-dehydrothiomorpholine-3-carboxylate + NADH + 2 H(+)</text>
        <dbReference type="Rhea" id="RHEA:12504"/>
        <dbReference type="ChEBI" id="CHEBI:15378"/>
        <dbReference type="ChEBI" id="CHEBI:57540"/>
        <dbReference type="ChEBI" id="CHEBI:57945"/>
        <dbReference type="ChEBI" id="CHEBI:58517"/>
        <dbReference type="ChEBI" id="CHEBI:176873"/>
        <dbReference type="EC" id="1.5.1.25"/>
    </reaction>
    <physiologicalReaction direction="right-to-left" evidence="11">
        <dbReference type="Rhea" id="RHEA:12506"/>
    </physiologicalReaction>
</comment>
<comment type="subunit">
    <text evidence="18">Homodimer. Binds the thyroid hormone triiodothyronine (T3); T3 binding inhibits enzymatic activity.</text>
</comment>
<dbReference type="InterPro" id="IPR031167">
    <property type="entry name" value="G_OBG"/>
</dbReference>
<dbReference type="PRINTS" id="PR00326">
    <property type="entry name" value="GTP1OBG"/>
</dbReference>
<comment type="catalytic activity">
    <reaction evidence="14">
        <text>(S)-cystathionine ketimine + NADH + 2 H(+) = (3R,5S)-2,3,5,6,7-pentahydro-1,4-thiazepine-3,5-dicarboxylate + NAD(+)</text>
        <dbReference type="Rhea" id="RHEA:68032"/>
        <dbReference type="ChEBI" id="CHEBI:15378"/>
        <dbReference type="ChEBI" id="CHEBI:57540"/>
        <dbReference type="ChEBI" id="CHEBI:57945"/>
        <dbReference type="ChEBI" id="CHEBI:176808"/>
        <dbReference type="ChEBI" id="CHEBI:176810"/>
    </reaction>
    <physiologicalReaction direction="left-to-right" evidence="14">
        <dbReference type="Rhea" id="RHEA:68033"/>
    </physiologicalReaction>
</comment>
<dbReference type="SUPFAM" id="SSF52540">
    <property type="entry name" value="P-loop containing nucleoside triphosphate hydrolases"/>
    <property type="match status" value="1"/>
</dbReference>
<feature type="domain" description="OBG-type G" evidence="21">
    <location>
        <begin position="410"/>
        <end position="599"/>
    </location>
</feature>
<dbReference type="InterPro" id="IPR036291">
    <property type="entry name" value="NAD(P)-bd_dom_sf"/>
</dbReference>
<evidence type="ECO:0000256" key="11">
    <source>
        <dbReference type="ARBA" id="ARBA00093226"/>
    </source>
</evidence>
<dbReference type="GO" id="GO:0050241">
    <property type="term" value="F:pyrroline-2-carboxylate reductase activity"/>
    <property type="evidence" value="ECO:0007669"/>
    <property type="project" value="UniProtKB-EC"/>
</dbReference>
<keyword evidence="4" id="KW-0690">Ribosome biogenesis</keyword>
<dbReference type="Pfam" id="PF01018">
    <property type="entry name" value="GTP1_OBG"/>
    <property type="match status" value="1"/>
</dbReference>
<dbReference type="Gene3D" id="3.40.50.720">
    <property type="entry name" value="NAD(P)-binding Rossmann-like Domain"/>
    <property type="match status" value="1"/>
</dbReference>
<evidence type="ECO:0000256" key="14">
    <source>
        <dbReference type="ARBA" id="ARBA00093250"/>
    </source>
</evidence>
<dbReference type="Pfam" id="PF01926">
    <property type="entry name" value="MMR_HSR1"/>
    <property type="match status" value="1"/>
</dbReference>
<dbReference type="PANTHER" id="PTHR11702:SF31">
    <property type="entry name" value="MITOCHONDRIAL RIBOSOME-ASSOCIATED GTPASE 2"/>
    <property type="match status" value="1"/>
</dbReference>
<dbReference type="Gene3D" id="3.30.70.1470">
    <property type="entry name" value="Caspase-like"/>
    <property type="match status" value="1"/>
</dbReference>
<dbReference type="GO" id="GO:0005525">
    <property type="term" value="F:GTP binding"/>
    <property type="evidence" value="ECO:0007669"/>
    <property type="project" value="UniProtKB-KW"/>
</dbReference>
<dbReference type="SUPFAM" id="SSF82051">
    <property type="entry name" value="Obg GTP-binding protein N-terminal domain"/>
    <property type="match status" value="1"/>
</dbReference>
<comment type="catalytic activity">
    <reaction evidence="15">
        <text>(3R)-1,4-thiomorpholine-3-carboxylate + NADP(+) = 3,4-dehydrothiomorpholine-3-carboxylate + NADPH + 2 H(+)</text>
        <dbReference type="Rhea" id="RHEA:12500"/>
        <dbReference type="ChEBI" id="CHEBI:15378"/>
        <dbReference type="ChEBI" id="CHEBI:57783"/>
        <dbReference type="ChEBI" id="CHEBI:58349"/>
        <dbReference type="ChEBI" id="CHEBI:58517"/>
        <dbReference type="ChEBI" id="CHEBI:176873"/>
        <dbReference type="EC" id="1.5.1.25"/>
    </reaction>
    <physiologicalReaction direction="right-to-left" evidence="15">
        <dbReference type="Rhea" id="RHEA:12502"/>
    </physiologicalReaction>
</comment>
<dbReference type="PROSITE" id="PS51883">
    <property type="entry name" value="OBG"/>
    <property type="match status" value="1"/>
</dbReference>
<evidence type="ECO:0000256" key="18">
    <source>
        <dbReference type="ARBA" id="ARBA00093567"/>
    </source>
</evidence>
<evidence type="ECO:0000256" key="10">
    <source>
        <dbReference type="ARBA" id="ARBA00093203"/>
    </source>
</evidence>
<comment type="catalytic activity">
    <reaction evidence="8">
        <text>L-pipecolate + NAD(+) = Delta(1)-piperideine-2-carboxylate + NADH + H(+)</text>
        <dbReference type="Rhea" id="RHEA:30807"/>
        <dbReference type="ChEBI" id="CHEBI:15378"/>
        <dbReference type="ChEBI" id="CHEBI:57540"/>
        <dbReference type="ChEBI" id="CHEBI:57945"/>
        <dbReference type="ChEBI" id="CHEBI:61185"/>
        <dbReference type="ChEBI" id="CHEBI:77631"/>
        <dbReference type="EC" id="1.5.1.1"/>
    </reaction>
    <physiologicalReaction direction="right-to-left" evidence="8">
        <dbReference type="Rhea" id="RHEA:30809"/>
    </physiologicalReaction>
</comment>
<dbReference type="Pfam" id="PF02423">
    <property type="entry name" value="OCD_Mu_crystall"/>
    <property type="match status" value="1"/>
</dbReference>
<dbReference type="AlphaFoldDB" id="A0AAV7K7I6"/>
<reference evidence="23 24" key="1">
    <citation type="journal article" date="2023" name="BMC Biol.">
        <title>The compact genome of the sponge Oopsacas minuta (Hexactinellida) is lacking key metazoan core genes.</title>
        <authorList>
            <person name="Santini S."/>
            <person name="Schenkelaars Q."/>
            <person name="Jourda C."/>
            <person name="Duchesne M."/>
            <person name="Belahbib H."/>
            <person name="Rocher C."/>
            <person name="Selva M."/>
            <person name="Riesgo A."/>
            <person name="Vervoort M."/>
            <person name="Leys S.P."/>
            <person name="Kodjabachian L."/>
            <person name="Le Bivic A."/>
            <person name="Borchiellini C."/>
            <person name="Claverie J.M."/>
            <person name="Renard E."/>
        </authorList>
    </citation>
    <scope>NUCLEOTIDE SEQUENCE [LARGE SCALE GENOMIC DNA]</scope>
    <source>
        <strain evidence="23">SPO-2</strain>
    </source>
</reference>
<dbReference type="EC" id="1.5.1.1" evidence="19"/>
<dbReference type="InterPro" id="IPR029030">
    <property type="entry name" value="Caspase-like_dom_sf"/>
</dbReference>
<dbReference type="GO" id="GO:0005739">
    <property type="term" value="C:mitochondrion"/>
    <property type="evidence" value="ECO:0007669"/>
    <property type="project" value="TreeGrafter"/>
</dbReference>
<gene>
    <name evidence="23" type="ORF">LOD99_1399</name>
</gene>
<dbReference type="CDD" id="cd01898">
    <property type="entry name" value="Obg"/>
    <property type="match status" value="1"/>
</dbReference>
<comment type="catalytic activity">
    <reaction evidence="12">
        <text>(S)-cystathionine ketimine + NADPH + 2 H(+) = (3R,5S)-2,3,5,6,7-pentahydro-1,4-thiazepine-3,5-dicarboxylate + NADP(+)</text>
        <dbReference type="Rhea" id="RHEA:68036"/>
        <dbReference type="ChEBI" id="CHEBI:15378"/>
        <dbReference type="ChEBI" id="CHEBI:57783"/>
        <dbReference type="ChEBI" id="CHEBI:58349"/>
        <dbReference type="ChEBI" id="CHEBI:176808"/>
        <dbReference type="ChEBI" id="CHEBI:176810"/>
    </reaction>
    <physiologicalReaction direction="left-to-right" evidence="12">
        <dbReference type="Rhea" id="RHEA:68037"/>
    </physiologicalReaction>
</comment>
<name>A0AAV7K7I6_9METZ</name>
<evidence type="ECO:0000259" key="21">
    <source>
        <dbReference type="PROSITE" id="PS51710"/>
    </source>
</evidence>
<dbReference type="InterPro" id="IPR014100">
    <property type="entry name" value="GTP-bd_Obg/CgtA"/>
</dbReference>
<evidence type="ECO:0000256" key="2">
    <source>
        <dbReference type="ARBA" id="ARBA00012883"/>
    </source>
</evidence>
<evidence type="ECO:0000256" key="1">
    <source>
        <dbReference type="ARBA" id="ARBA00007699"/>
    </source>
</evidence>
<sequence length="813" mass="89880">MEWQLNISKLNKFLSAVLNTGQFDILKLGFANLNEDLSELANEEQLYMPSIDLDELNEMSVSSLLRIKTRVHLPTDIVRFYASTEGSVAYRLSSGFIFLQALYEILEDDTLNRESLNELQSDLVRRVTNYSQEILQKSNRTGGQVPEFKSSLEQTAIMCAERNTDYEKLIKPKELISTLEGVLGSLDGKITPDIQPLRHFMEITRETGPSGYFASMPAHIPSLKCFGVKILTLYPSKFICLPITIQMKNLASKSKFVDWVRLSVTGGNGGPGGTMVQWSIDTKYGVPCGGDGGRGGDVRMLASRSVSNLGELKTGYKAPDGRLGKKNRIPGTHGEHILLPVPLGTVVKDGYGNIMGDLLKEDSELVVARGGDGGMGNHNYSVLGKKYRFERGLGDLGENRWIEAEMKTIAAVGLVGFPNAGKSTLLRAISRARPKVASYPFTTLRPYLGAVEYLDQSQIIVADIPGLIQGAHLNKGLGHSFLRHIERCTALVYVLDLDQVTMKCSPGEQLMHLREELRLYQPEFMNKIVAVVANKVDLVDEWEYSLEGENVLAISAENGLYIDEFRILLKSNEATSYPSHSSTVLLYENVTGQLITQLDGDPITNNRTAAISAIAMKHLTSKESNNLVLVVLGSSNQAKSHVRYLTAVKDFKEIRMWSRNADNVNKCISYLQQTHNINTPLIPYSSAEEACTDADVIVTVTLSKDPVVKGSWLKQGAVIICVGACRPDWRELDDELMLNSAIYADSVQSAKAESGDIILSGSTDRIECDLCHIVKEGERDWRGDNKFILFKSLGMAIQDVASAHLIYSNYISK</sequence>
<accession>A0AAV7K7I6</accession>
<dbReference type="InterPro" id="IPR003462">
    <property type="entry name" value="ODC_Mu_crystall"/>
</dbReference>
<keyword evidence="6" id="KW-0342">GTP-binding</keyword>
<dbReference type="GO" id="GO:0047127">
    <property type="term" value="F:thiomorpholine-carboxylate dehydrogenase activity"/>
    <property type="evidence" value="ECO:0007669"/>
    <property type="project" value="UniProtKB-EC"/>
</dbReference>
<evidence type="ECO:0000259" key="22">
    <source>
        <dbReference type="PROSITE" id="PS51883"/>
    </source>
</evidence>
<dbReference type="GO" id="GO:0003924">
    <property type="term" value="F:GTPase activity"/>
    <property type="evidence" value="ECO:0007669"/>
    <property type="project" value="InterPro"/>
</dbReference>
<comment type="catalytic activity">
    <reaction evidence="17">
        <text>L-pipecolate + NADP(+) = Delta(1)-piperideine-2-carboxylate + NADPH + H(+)</text>
        <dbReference type="Rhea" id="RHEA:12524"/>
        <dbReference type="ChEBI" id="CHEBI:15378"/>
        <dbReference type="ChEBI" id="CHEBI:57783"/>
        <dbReference type="ChEBI" id="CHEBI:58349"/>
        <dbReference type="ChEBI" id="CHEBI:61185"/>
        <dbReference type="ChEBI" id="CHEBI:77631"/>
        <dbReference type="EC" id="1.5.1.1"/>
    </reaction>
    <physiologicalReaction direction="right-to-left" evidence="17">
        <dbReference type="Rhea" id="RHEA:12526"/>
    </physiologicalReaction>
</comment>
<dbReference type="EC" id="1.5.1.25" evidence="2"/>
<evidence type="ECO:0000256" key="20">
    <source>
        <dbReference type="ARBA" id="ARBA00093650"/>
    </source>
</evidence>